<dbReference type="EC" id="3.6.1.1" evidence="10"/>
<feature type="transmembrane region" description="Helical" evidence="9">
    <location>
        <begin position="151"/>
        <end position="175"/>
    </location>
</feature>
<gene>
    <name evidence="10" type="ORF">B1A_10101</name>
</gene>
<keyword evidence="5" id="KW-1278">Translocase</keyword>
<evidence type="ECO:0000256" key="2">
    <source>
        <dbReference type="ARBA" id="ARBA00022448"/>
    </source>
</evidence>
<reference evidence="10" key="2">
    <citation type="journal article" date="2014" name="ISME J.">
        <title>Microbial stratification in low pH oxic and suboxic macroscopic growths along an acid mine drainage.</title>
        <authorList>
            <person name="Mendez-Garcia C."/>
            <person name="Mesa V."/>
            <person name="Sprenger R.R."/>
            <person name="Richter M."/>
            <person name="Diez M.S."/>
            <person name="Solano J."/>
            <person name="Bargiela R."/>
            <person name="Golyshina O.V."/>
            <person name="Manteca A."/>
            <person name="Ramos J.L."/>
            <person name="Gallego J.R."/>
            <person name="Llorente I."/>
            <person name="Martins Dos Santos V.A."/>
            <person name="Jensen O.N."/>
            <person name="Pelaez A.I."/>
            <person name="Sanchez J."/>
            <person name="Ferrer M."/>
        </authorList>
    </citation>
    <scope>NUCLEOTIDE SEQUENCE</scope>
</reference>
<keyword evidence="7" id="KW-0406">Ion transport</keyword>
<dbReference type="PANTHER" id="PTHR31998">
    <property type="entry name" value="K(+)-INSENSITIVE PYROPHOSPHATE-ENERGIZED PROTON PUMP"/>
    <property type="match status" value="1"/>
</dbReference>
<name>T1AW12_9ZZZZ</name>
<sequence>MAFLMGSLFSMAVGTIGMLMATEGNVVVAAAARQGFGKALQLGYRTGTVTGMLNDGLGLLGATTIFMYFGNRAPEALLGFGFGGTLLALFMRVGGGIYTKAADVGADLVGKVEKDIPEDDPRNAATIADNVGDNVGDCAGMAADIFESYEVTMVAAMILGWASFGHIGMLFPLLVRAVGVCSDIIATFSVRAADKGSDKDA</sequence>
<dbReference type="GO" id="GO:0009678">
    <property type="term" value="F:diphosphate hydrolysis-driven proton transmembrane transporter activity"/>
    <property type="evidence" value="ECO:0007669"/>
    <property type="project" value="InterPro"/>
</dbReference>
<dbReference type="EMBL" id="AUZX01007190">
    <property type="protein sequence ID" value="EQD60538.1"/>
    <property type="molecule type" value="Genomic_DNA"/>
</dbReference>
<dbReference type="Pfam" id="PF03030">
    <property type="entry name" value="H_PPase"/>
    <property type="match status" value="1"/>
</dbReference>
<dbReference type="AlphaFoldDB" id="T1AW12"/>
<keyword evidence="3 9" id="KW-0812">Transmembrane</keyword>
<organism evidence="10">
    <name type="scientific">mine drainage metagenome</name>
    <dbReference type="NCBI Taxonomy" id="410659"/>
    <lineage>
        <taxon>unclassified sequences</taxon>
        <taxon>metagenomes</taxon>
        <taxon>ecological metagenomes</taxon>
    </lineage>
</organism>
<dbReference type="GO" id="GO:0004427">
    <property type="term" value="F:inorganic diphosphate phosphatase activity"/>
    <property type="evidence" value="ECO:0007669"/>
    <property type="project" value="UniProtKB-EC"/>
</dbReference>
<keyword evidence="6 9" id="KW-1133">Transmembrane helix</keyword>
<accession>T1AW12</accession>
<evidence type="ECO:0000256" key="5">
    <source>
        <dbReference type="ARBA" id="ARBA00022967"/>
    </source>
</evidence>
<comment type="subcellular location">
    <subcellularLocation>
        <location evidence="1">Endomembrane system</location>
        <topology evidence="1">Multi-pass membrane protein</topology>
    </subcellularLocation>
</comment>
<keyword evidence="10" id="KW-0378">Hydrolase</keyword>
<evidence type="ECO:0000256" key="7">
    <source>
        <dbReference type="ARBA" id="ARBA00023065"/>
    </source>
</evidence>
<dbReference type="GO" id="GO:0012505">
    <property type="term" value="C:endomembrane system"/>
    <property type="evidence" value="ECO:0007669"/>
    <property type="project" value="UniProtKB-SubCell"/>
</dbReference>
<feature type="non-terminal residue" evidence="10">
    <location>
        <position position="201"/>
    </location>
</feature>
<dbReference type="GO" id="GO:0016020">
    <property type="term" value="C:membrane"/>
    <property type="evidence" value="ECO:0007669"/>
    <property type="project" value="InterPro"/>
</dbReference>
<evidence type="ECO:0000256" key="8">
    <source>
        <dbReference type="ARBA" id="ARBA00023136"/>
    </source>
</evidence>
<comment type="caution">
    <text evidence="10">The sequence shown here is derived from an EMBL/GenBank/DDBJ whole genome shotgun (WGS) entry which is preliminary data.</text>
</comment>
<evidence type="ECO:0000256" key="6">
    <source>
        <dbReference type="ARBA" id="ARBA00022989"/>
    </source>
</evidence>
<evidence type="ECO:0000313" key="10">
    <source>
        <dbReference type="EMBL" id="EQD60538.1"/>
    </source>
</evidence>
<proteinExistence type="predicted"/>
<evidence type="ECO:0000256" key="1">
    <source>
        <dbReference type="ARBA" id="ARBA00004127"/>
    </source>
</evidence>
<protein>
    <submittedName>
        <fullName evidence="10">Inorganic H+ pyrophosphatase</fullName>
        <ecNumber evidence="10">3.6.1.1</ecNumber>
    </submittedName>
</protein>
<feature type="transmembrane region" description="Helical" evidence="9">
    <location>
        <begin position="76"/>
        <end position="98"/>
    </location>
</feature>
<keyword evidence="8 9" id="KW-0472">Membrane</keyword>
<evidence type="ECO:0000256" key="4">
    <source>
        <dbReference type="ARBA" id="ARBA00022842"/>
    </source>
</evidence>
<feature type="transmembrane region" description="Helical" evidence="9">
    <location>
        <begin position="47"/>
        <end position="69"/>
    </location>
</feature>
<dbReference type="InterPro" id="IPR004131">
    <property type="entry name" value="PPase-energised_H-pump"/>
</dbReference>
<evidence type="ECO:0000256" key="3">
    <source>
        <dbReference type="ARBA" id="ARBA00022692"/>
    </source>
</evidence>
<reference evidence="10" key="1">
    <citation type="submission" date="2013-08" db="EMBL/GenBank/DDBJ databases">
        <authorList>
            <person name="Mendez C."/>
            <person name="Richter M."/>
            <person name="Ferrer M."/>
            <person name="Sanchez J."/>
        </authorList>
    </citation>
    <scope>NUCLEOTIDE SEQUENCE</scope>
</reference>
<keyword evidence="4" id="KW-0460">Magnesium</keyword>
<evidence type="ECO:0000256" key="9">
    <source>
        <dbReference type="SAM" id="Phobius"/>
    </source>
</evidence>
<keyword evidence="2" id="KW-0813">Transport</keyword>